<dbReference type="SUPFAM" id="SSF47473">
    <property type="entry name" value="EF-hand"/>
    <property type="match status" value="1"/>
</dbReference>
<keyword evidence="4" id="KW-0407">Ion channel</keyword>
<dbReference type="InterPro" id="IPR018247">
    <property type="entry name" value="EF_Hand_1_Ca_BS"/>
</dbReference>
<dbReference type="InterPro" id="IPR002048">
    <property type="entry name" value="EF_hand_dom"/>
</dbReference>
<dbReference type="PROSITE" id="PS00018">
    <property type="entry name" value="EF_HAND_1"/>
    <property type="match status" value="2"/>
</dbReference>
<evidence type="ECO:0000313" key="4">
    <source>
        <dbReference type="EMBL" id="KAJ6779131.1"/>
    </source>
</evidence>
<reference evidence="4" key="1">
    <citation type="submission" date="2022-11" db="EMBL/GenBank/DDBJ databases">
        <authorList>
            <person name="Hyden B.L."/>
            <person name="Feng K."/>
            <person name="Yates T."/>
            <person name="Jawdy S."/>
            <person name="Smart L.B."/>
            <person name="Muchero W."/>
        </authorList>
    </citation>
    <scope>NUCLEOTIDE SEQUENCE</scope>
    <source>
        <tissue evidence="4">Shoot tip</tissue>
    </source>
</reference>
<sequence length="117" mass="13193">MEMIASRPGPVGYFAVFWILSSTICLAQFFLYSAELYTEKRQRLLVERVLAKNVTASDLEEADIDHDKTVSAAEFIVYTLKEMGKISQEDISLVMERFSKLDVDQSGTLTESDIISS</sequence>
<dbReference type="InterPro" id="IPR011992">
    <property type="entry name" value="EF-hand-dom_pair"/>
</dbReference>
<dbReference type="Gene3D" id="1.10.238.10">
    <property type="entry name" value="EF-hand"/>
    <property type="match status" value="1"/>
</dbReference>
<keyword evidence="1" id="KW-0106">Calcium</keyword>
<evidence type="ECO:0000256" key="1">
    <source>
        <dbReference type="ARBA" id="ARBA00022837"/>
    </source>
</evidence>
<dbReference type="EMBL" id="JAPFFM010000001">
    <property type="protein sequence ID" value="KAJ6779131.1"/>
    <property type="molecule type" value="Genomic_DNA"/>
</dbReference>
<keyword evidence="4" id="KW-0813">Transport</keyword>
<dbReference type="AlphaFoldDB" id="A0A9Q0X525"/>
<keyword evidence="2" id="KW-0472">Membrane</keyword>
<accession>A0A9Q0X525</accession>
<keyword evidence="4" id="KW-0406">Ion transport</keyword>
<proteinExistence type="predicted"/>
<evidence type="ECO:0000259" key="3">
    <source>
        <dbReference type="PROSITE" id="PS50222"/>
    </source>
</evidence>
<organism evidence="4 5">
    <name type="scientific">Salix koriyanagi</name>
    <dbReference type="NCBI Taxonomy" id="2511006"/>
    <lineage>
        <taxon>Eukaryota</taxon>
        <taxon>Viridiplantae</taxon>
        <taxon>Streptophyta</taxon>
        <taxon>Embryophyta</taxon>
        <taxon>Tracheophyta</taxon>
        <taxon>Spermatophyta</taxon>
        <taxon>Magnoliopsida</taxon>
        <taxon>eudicotyledons</taxon>
        <taxon>Gunneridae</taxon>
        <taxon>Pentapetalae</taxon>
        <taxon>rosids</taxon>
        <taxon>fabids</taxon>
        <taxon>Malpighiales</taxon>
        <taxon>Salicaceae</taxon>
        <taxon>Saliceae</taxon>
        <taxon>Salix</taxon>
    </lineage>
</organism>
<keyword evidence="5" id="KW-1185">Reference proteome</keyword>
<dbReference type="GO" id="GO:0005509">
    <property type="term" value="F:calcium ion binding"/>
    <property type="evidence" value="ECO:0007669"/>
    <property type="project" value="InterPro"/>
</dbReference>
<name>A0A9Q0X525_9ROSI</name>
<feature type="domain" description="EF-hand" evidence="3">
    <location>
        <begin position="89"/>
        <end position="117"/>
    </location>
</feature>
<comment type="caution">
    <text evidence="4">The sequence shown here is derived from an EMBL/GenBank/DDBJ whole genome shotgun (WGS) entry which is preliminary data.</text>
</comment>
<keyword evidence="2" id="KW-1133">Transmembrane helix</keyword>
<reference evidence="4" key="2">
    <citation type="journal article" date="2023" name="Int. J. Mol. Sci.">
        <title>De Novo Assembly and Annotation of 11 Diverse Shrub Willow (Salix) Genomes Reveals Novel Gene Organization in Sex-Linked Regions.</title>
        <authorList>
            <person name="Hyden B."/>
            <person name="Feng K."/>
            <person name="Yates T.B."/>
            <person name="Jawdy S."/>
            <person name="Cereghino C."/>
            <person name="Smart L.B."/>
            <person name="Muchero W."/>
        </authorList>
    </citation>
    <scope>NUCLEOTIDE SEQUENCE</scope>
    <source>
        <tissue evidence="4">Shoot tip</tissue>
    </source>
</reference>
<gene>
    <name evidence="4" type="ORF">OIU74_002835</name>
</gene>
<keyword evidence="2" id="KW-0812">Transmembrane</keyword>
<dbReference type="Proteomes" id="UP001151752">
    <property type="component" value="Chromosome 16"/>
</dbReference>
<dbReference type="PROSITE" id="PS50222">
    <property type="entry name" value="EF_HAND_2"/>
    <property type="match status" value="1"/>
</dbReference>
<dbReference type="GO" id="GO:0034220">
    <property type="term" value="P:monoatomic ion transmembrane transport"/>
    <property type="evidence" value="ECO:0007669"/>
    <property type="project" value="UniProtKB-KW"/>
</dbReference>
<protein>
    <submittedName>
        <fullName evidence="4">OUTWARD RECTIFYING POTASSIUM CHANNEL PROTEIN</fullName>
    </submittedName>
</protein>
<evidence type="ECO:0000313" key="5">
    <source>
        <dbReference type="Proteomes" id="UP001151752"/>
    </source>
</evidence>
<feature type="transmembrane region" description="Helical" evidence="2">
    <location>
        <begin position="12"/>
        <end position="34"/>
    </location>
</feature>
<evidence type="ECO:0000256" key="2">
    <source>
        <dbReference type="SAM" id="Phobius"/>
    </source>
</evidence>